<comment type="caution">
    <text evidence="6">The sequence shown here is derived from an EMBL/GenBank/DDBJ whole genome shotgun (WGS) entry which is preliminary data.</text>
</comment>
<dbReference type="FunFam" id="3.30.70.120:FF:000001">
    <property type="entry name" value="Nitrogen regulatory protein P-II"/>
    <property type="match status" value="1"/>
</dbReference>
<proteinExistence type="predicted"/>
<dbReference type="GO" id="GO:0005829">
    <property type="term" value="C:cytosol"/>
    <property type="evidence" value="ECO:0007669"/>
    <property type="project" value="TreeGrafter"/>
</dbReference>
<dbReference type="GO" id="GO:0006808">
    <property type="term" value="P:regulation of nitrogen utilization"/>
    <property type="evidence" value="ECO:0007669"/>
    <property type="project" value="InterPro"/>
</dbReference>
<dbReference type="InterPro" id="IPR002187">
    <property type="entry name" value="N-reg_PII"/>
</dbReference>
<organism evidence="6">
    <name type="scientific">marine sediment metagenome</name>
    <dbReference type="NCBI Taxonomy" id="412755"/>
    <lineage>
        <taxon>unclassified sequences</taxon>
        <taxon>metagenomes</taxon>
        <taxon>ecological metagenomes</taxon>
    </lineage>
</organism>
<dbReference type="InterPro" id="IPR015867">
    <property type="entry name" value="N-reg_PII/ATP_PRibTrfase_C"/>
</dbReference>
<sequence>PEGTTMKKVEAIIKPFKLDEVKDALAEVGIQGMTVTEVKGFGRTGGKKEVYRGSAYVVDFVPKVKVDIVVPDGMVRDVIDAIEKSAKTGRIGDGKIFVTAVEEAVRIRTGERGEDAI</sequence>
<evidence type="ECO:0000313" key="6">
    <source>
        <dbReference type="EMBL" id="GAG52112.1"/>
    </source>
</evidence>
<evidence type="ECO:0000256" key="1">
    <source>
        <dbReference type="ARBA" id="ARBA00011233"/>
    </source>
</evidence>
<evidence type="ECO:0000256" key="2">
    <source>
        <dbReference type="ARBA" id="ARBA00022553"/>
    </source>
</evidence>
<dbReference type="PROSITE" id="PS00496">
    <property type="entry name" value="PII_GLNB_UMP"/>
    <property type="match status" value="1"/>
</dbReference>
<dbReference type="PRINTS" id="PR00340">
    <property type="entry name" value="PIIGLNB"/>
</dbReference>
<dbReference type="InterPro" id="IPR011322">
    <property type="entry name" value="N-reg_PII-like_a/b"/>
</dbReference>
<accession>X0Z0C7</accession>
<keyword evidence="3" id="KW-0547">Nucleotide-binding</keyword>
<evidence type="ECO:0000256" key="4">
    <source>
        <dbReference type="ARBA" id="ARBA00023015"/>
    </source>
</evidence>
<evidence type="ECO:0000256" key="3">
    <source>
        <dbReference type="ARBA" id="ARBA00022741"/>
    </source>
</evidence>
<dbReference type="InterPro" id="IPR002332">
    <property type="entry name" value="N-reg_PII_urydylation_site"/>
</dbReference>
<dbReference type="EMBL" id="BARS01054856">
    <property type="protein sequence ID" value="GAG52112.1"/>
    <property type="molecule type" value="Genomic_DNA"/>
</dbReference>
<keyword evidence="4" id="KW-0805">Transcription regulation</keyword>
<dbReference type="AlphaFoldDB" id="X0Z0C7"/>
<keyword evidence="2" id="KW-0597">Phosphoprotein</keyword>
<gene>
    <name evidence="6" type="ORF">S01H1_81115</name>
</gene>
<dbReference type="Gene3D" id="3.30.70.120">
    <property type="match status" value="1"/>
</dbReference>
<keyword evidence="5" id="KW-0804">Transcription</keyword>
<dbReference type="InterPro" id="IPR017918">
    <property type="entry name" value="N-reg_PII_CS"/>
</dbReference>
<comment type="subunit">
    <text evidence="1">Homotrimer.</text>
</comment>
<name>X0Z0C7_9ZZZZ</name>
<dbReference type="SUPFAM" id="SSF54913">
    <property type="entry name" value="GlnB-like"/>
    <property type="match status" value="1"/>
</dbReference>
<dbReference type="Pfam" id="PF00543">
    <property type="entry name" value="P-II"/>
    <property type="match status" value="1"/>
</dbReference>
<evidence type="ECO:0008006" key="7">
    <source>
        <dbReference type="Google" id="ProtNLM"/>
    </source>
</evidence>
<protein>
    <recommendedName>
        <fullName evidence="7">Nitrogen regulatory protein P-II</fullName>
    </recommendedName>
</protein>
<dbReference type="PANTHER" id="PTHR30115">
    <property type="entry name" value="NITROGEN REGULATORY PROTEIN P-II"/>
    <property type="match status" value="1"/>
</dbReference>
<reference evidence="6" key="1">
    <citation type="journal article" date="2014" name="Front. Microbiol.">
        <title>High frequency of phylogenetically diverse reductive dehalogenase-homologous genes in deep subseafloor sedimentary metagenomes.</title>
        <authorList>
            <person name="Kawai M."/>
            <person name="Futagami T."/>
            <person name="Toyoda A."/>
            <person name="Takaki Y."/>
            <person name="Nishi S."/>
            <person name="Hori S."/>
            <person name="Arai W."/>
            <person name="Tsubouchi T."/>
            <person name="Morono Y."/>
            <person name="Uchiyama I."/>
            <person name="Ito T."/>
            <person name="Fujiyama A."/>
            <person name="Inagaki F."/>
            <person name="Takami H."/>
        </authorList>
    </citation>
    <scope>NUCLEOTIDE SEQUENCE</scope>
    <source>
        <strain evidence="6">Expedition CK06-06</strain>
    </source>
</reference>
<dbReference type="PIRSF" id="PIRSF039144">
    <property type="entry name" value="GlnB"/>
    <property type="match status" value="1"/>
</dbReference>
<feature type="non-terminal residue" evidence="6">
    <location>
        <position position="1"/>
    </location>
</feature>
<evidence type="ECO:0000256" key="5">
    <source>
        <dbReference type="ARBA" id="ARBA00023163"/>
    </source>
</evidence>
<dbReference type="GO" id="GO:0005524">
    <property type="term" value="F:ATP binding"/>
    <property type="evidence" value="ECO:0007669"/>
    <property type="project" value="TreeGrafter"/>
</dbReference>
<dbReference type="PROSITE" id="PS00638">
    <property type="entry name" value="PII_GLNB_CTER"/>
    <property type="match status" value="1"/>
</dbReference>
<dbReference type="PANTHER" id="PTHR30115:SF11">
    <property type="entry name" value="NITROGEN REGULATORY PROTEIN P-II HOMOLOG"/>
    <property type="match status" value="1"/>
</dbReference>
<dbReference type="PROSITE" id="PS51343">
    <property type="entry name" value="PII_GLNB_DOM"/>
    <property type="match status" value="1"/>
</dbReference>
<dbReference type="SMART" id="SM00938">
    <property type="entry name" value="P-II"/>
    <property type="match status" value="1"/>
</dbReference>
<dbReference type="GO" id="GO:0030234">
    <property type="term" value="F:enzyme regulator activity"/>
    <property type="evidence" value="ECO:0007669"/>
    <property type="project" value="InterPro"/>
</dbReference>